<evidence type="ECO:0000313" key="2">
    <source>
        <dbReference type="EMBL" id="TXG38489.1"/>
    </source>
</evidence>
<protein>
    <recommendedName>
        <fullName evidence="4">Transmembrane family 220, helix</fullName>
    </recommendedName>
</protein>
<evidence type="ECO:0008006" key="4">
    <source>
        <dbReference type="Google" id="ProtNLM"/>
    </source>
</evidence>
<keyword evidence="1" id="KW-1133">Transmembrane helix</keyword>
<dbReference type="PANTHER" id="PTHR34262">
    <property type="entry name" value="TRANSMEMBRANE PROTEIN 220"/>
    <property type="match status" value="1"/>
</dbReference>
<dbReference type="Proteomes" id="UP000321080">
    <property type="component" value="Unassembled WGS sequence"/>
</dbReference>
<feature type="transmembrane region" description="Helical" evidence="1">
    <location>
        <begin position="28"/>
        <end position="46"/>
    </location>
</feature>
<comment type="caution">
    <text evidence="2">The sequence shown here is derived from an EMBL/GenBank/DDBJ whole genome shotgun (WGS) entry which is preliminary data.</text>
</comment>
<sequence>MTKKTINIILGIIFILFAVMQLNDPDGWLWFVIYIVVAAICIYSNFKSIPKPALWIIILALLAYCGFHFSLFMDYLQTDNKEELFGEMVYEKPYLEGTREFLGLLIAAFGVMYQLKKTKT</sequence>
<accession>A0A5C7GJD7</accession>
<reference evidence="2 3" key="1">
    <citation type="submission" date="2019-08" db="EMBL/GenBank/DDBJ databases">
        <title>Seonamhaeicola sediminis sp. nov., isolated from marine sediment.</title>
        <authorList>
            <person name="Cao W.R."/>
        </authorList>
    </citation>
    <scope>NUCLEOTIDE SEQUENCE [LARGE SCALE GENOMIC DNA]</scope>
    <source>
        <strain evidence="2 3">1505</strain>
    </source>
</reference>
<proteinExistence type="predicted"/>
<evidence type="ECO:0000313" key="3">
    <source>
        <dbReference type="Proteomes" id="UP000321080"/>
    </source>
</evidence>
<feature type="transmembrane region" description="Helical" evidence="1">
    <location>
        <begin position="5"/>
        <end position="22"/>
    </location>
</feature>
<feature type="transmembrane region" description="Helical" evidence="1">
    <location>
        <begin position="53"/>
        <end position="77"/>
    </location>
</feature>
<dbReference type="PANTHER" id="PTHR34262:SF1">
    <property type="entry name" value="TRANSMEMBRANE PROTEIN 220"/>
    <property type="match status" value="1"/>
</dbReference>
<keyword evidence="1" id="KW-0472">Membrane</keyword>
<dbReference type="AlphaFoldDB" id="A0A5C7GJD7"/>
<dbReference type="EMBL" id="VRKQ01000008">
    <property type="protein sequence ID" value="TXG38489.1"/>
    <property type="molecule type" value="Genomic_DNA"/>
</dbReference>
<evidence type="ECO:0000256" key="1">
    <source>
        <dbReference type="SAM" id="Phobius"/>
    </source>
</evidence>
<dbReference type="RefSeq" id="WP_147765686.1">
    <property type="nucleotide sequence ID" value="NZ_VRKQ01000008.1"/>
</dbReference>
<dbReference type="OrthoDB" id="329078at2"/>
<dbReference type="InterPro" id="IPR029377">
    <property type="entry name" value="TMEM220"/>
</dbReference>
<gene>
    <name evidence="2" type="ORF">FUA22_00985</name>
</gene>
<name>A0A5C7GJD7_9FLAO</name>
<dbReference type="Pfam" id="PF15071">
    <property type="entry name" value="TMEM220"/>
    <property type="match status" value="1"/>
</dbReference>
<feature type="transmembrane region" description="Helical" evidence="1">
    <location>
        <begin position="97"/>
        <end position="115"/>
    </location>
</feature>
<keyword evidence="1" id="KW-0812">Transmembrane</keyword>
<keyword evidence="3" id="KW-1185">Reference proteome</keyword>
<organism evidence="2 3">
    <name type="scientific">Seonamhaeicola maritimus</name>
    <dbReference type="NCBI Taxonomy" id="2591822"/>
    <lineage>
        <taxon>Bacteria</taxon>
        <taxon>Pseudomonadati</taxon>
        <taxon>Bacteroidota</taxon>
        <taxon>Flavobacteriia</taxon>
        <taxon>Flavobacteriales</taxon>
        <taxon>Flavobacteriaceae</taxon>
    </lineage>
</organism>